<name>A0A517YUL8_9BACT</name>
<dbReference type="Gene3D" id="3.40.50.300">
    <property type="entry name" value="P-loop containing nucleotide triphosphate hydrolases"/>
    <property type="match status" value="1"/>
</dbReference>
<comment type="similarity">
    <text evidence="1">Belongs to the GSP E family.</text>
</comment>
<dbReference type="GO" id="GO:0005524">
    <property type="term" value="F:ATP binding"/>
    <property type="evidence" value="ECO:0007669"/>
    <property type="project" value="UniProtKB-KW"/>
</dbReference>
<keyword evidence="7" id="KW-1185">Reference proteome</keyword>
<reference evidence="6 7" key="1">
    <citation type="submission" date="2019-02" db="EMBL/GenBank/DDBJ databases">
        <title>Deep-cultivation of Planctomycetes and their phenomic and genomic characterization uncovers novel biology.</title>
        <authorList>
            <person name="Wiegand S."/>
            <person name="Jogler M."/>
            <person name="Boedeker C."/>
            <person name="Pinto D."/>
            <person name="Vollmers J."/>
            <person name="Rivas-Marin E."/>
            <person name="Kohn T."/>
            <person name="Peeters S.H."/>
            <person name="Heuer A."/>
            <person name="Rast P."/>
            <person name="Oberbeckmann S."/>
            <person name="Bunk B."/>
            <person name="Jeske O."/>
            <person name="Meyerdierks A."/>
            <person name="Storesund J.E."/>
            <person name="Kallscheuer N."/>
            <person name="Luecker S."/>
            <person name="Lage O.M."/>
            <person name="Pohl T."/>
            <person name="Merkel B.J."/>
            <person name="Hornburger P."/>
            <person name="Mueller R.-W."/>
            <person name="Bruemmer F."/>
            <person name="Labrenz M."/>
            <person name="Spormann A.M."/>
            <person name="Op den Camp H."/>
            <person name="Overmann J."/>
            <person name="Amann R."/>
            <person name="Jetten M.S.M."/>
            <person name="Mascher T."/>
            <person name="Medema M.H."/>
            <person name="Devos D.P."/>
            <person name="Kaster A.-K."/>
            <person name="Ovreas L."/>
            <person name="Rohde M."/>
            <person name="Galperin M.Y."/>
            <person name="Jogler C."/>
        </authorList>
    </citation>
    <scope>NUCLEOTIDE SEQUENCE [LARGE SCALE GENOMIC DNA]</scope>
    <source>
        <strain evidence="6 7">KS4</strain>
    </source>
</reference>
<dbReference type="RefSeq" id="WP_145077352.1">
    <property type="nucleotide sequence ID" value="NZ_CP036425.1"/>
</dbReference>
<dbReference type="KEGG" id="pcor:KS4_19780"/>
<organism evidence="6 7">
    <name type="scientific">Poriferisphaera corsica</name>
    <dbReference type="NCBI Taxonomy" id="2528020"/>
    <lineage>
        <taxon>Bacteria</taxon>
        <taxon>Pseudomonadati</taxon>
        <taxon>Planctomycetota</taxon>
        <taxon>Phycisphaerae</taxon>
        <taxon>Phycisphaerales</taxon>
        <taxon>Phycisphaeraceae</taxon>
        <taxon>Poriferisphaera</taxon>
    </lineage>
</organism>
<feature type="domain" description="AAA+ ATPase" evidence="5">
    <location>
        <begin position="326"/>
        <end position="449"/>
    </location>
</feature>
<proteinExistence type="inferred from homology"/>
<dbReference type="InterPro" id="IPR001482">
    <property type="entry name" value="T2SS/T4SS_dom"/>
</dbReference>
<accession>A0A517YUL8</accession>
<keyword evidence="3" id="KW-0067">ATP-binding</keyword>
<dbReference type="InterPro" id="IPR003593">
    <property type="entry name" value="AAA+_ATPase"/>
</dbReference>
<dbReference type="PANTHER" id="PTHR30258:SF1">
    <property type="entry name" value="PROTEIN TRANSPORT PROTEIN HOFB HOMOLOG"/>
    <property type="match status" value="1"/>
</dbReference>
<dbReference type="Pfam" id="PF00437">
    <property type="entry name" value="T2SSE"/>
    <property type="match status" value="1"/>
</dbReference>
<sequence>MARKRRQIGEILKRWGLVDDQQIEEAAKIAQGSRKRIGDVLNELGYAQQNDVAKALASQFDMEFVDLDQPNVVSKDNLSLIPIDMIKKYIVLPLGKDGDTLKVLVHDPMDLDLIDDLQFRLGGKVELALGAKAKIKEYIDSMLSETRESIDQTVRELSMDQSMDRGASLDIQFTGDDSQDEDEDDGGDDDTPIIKLVNQVIAEAVLARSSDIHIEPFENRVRLRYRIDGVCHERNVIPKRVQSAVTARMKILAGMKVEERRIPQDGRIKMKIAGDPIDFRVSCCPVYHGESIVLRVLRPDAANIGLDQLGMQPDTLEIFNDIITRPTGIFLVTGPTGSGKTTTLYSALAKLNRPDLKIITAEDPIEYNFKGINQCQVSEATGMTFQIILKAMLRQAPNIILVGEIRDKEVGEVAVQAALTGHLVFSTLHTNDAPSAITRMLDMGLKPFLVASSVQAILAQRLIRMLCQHCKEPDENPDERMMALCGFSKDDLAGKTVYKACGCKRCSGTGYRGRRGIYEILVMNSEIRDLAFNREPVSKIREAAALSGMRNLLGDGKLKILSGETTLEEISRITQVEGLVDDEIHEDEDAIVA</sequence>
<dbReference type="InterPro" id="IPR007831">
    <property type="entry name" value="T2SS_GspE_N"/>
</dbReference>
<dbReference type="SUPFAM" id="SSF52540">
    <property type="entry name" value="P-loop containing nucleoside triphosphate hydrolases"/>
    <property type="match status" value="1"/>
</dbReference>
<evidence type="ECO:0000256" key="3">
    <source>
        <dbReference type="ARBA" id="ARBA00022840"/>
    </source>
</evidence>
<dbReference type="GO" id="GO:0005886">
    <property type="term" value="C:plasma membrane"/>
    <property type="evidence" value="ECO:0007669"/>
    <property type="project" value="TreeGrafter"/>
</dbReference>
<evidence type="ECO:0000256" key="1">
    <source>
        <dbReference type="ARBA" id="ARBA00006611"/>
    </source>
</evidence>
<dbReference type="EMBL" id="CP036425">
    <property type="protein sequence ID" value="QDU33918.1"/>
    <property type="molecule type" value="Genomic_DNA"/>
</dbReference>
<evidence type="ECO:0000313" key="6">
    <source>
        <dbReference type="EMBL" id="QDU33918.1"/>
    </source>
</evidence>
<evidence type="ECO:0000256" key="4">
    <source>
        <dbReference type="SAM" id="MobiDB-lite"/>
    </source>
</evidence>
<dbReference type="FunFam" id="3.30.450.90:FF:000001">
    <property type="entry name" value="Type II secretion system ATPase GspE"/>
    <property type="match status" value="1"/>
</dbReference>
<dbReference type="InterPro" id="IPR027417">
    <property type="entry name" value="P-loop_NTPase"/>
</dbReference>
<dbReference type="PANTHER" id="PTHR30258">
    <property type="entry name" value="TYPE II SECRETION SYSTEM PROTEIN GSPE-RELATED"/>
    <property type="match status" value="1"/>
</dbReference>
<dbReference type="SUPFAM" id="SSF160246">
    <property type="entry name" value="EspE N-terminal domain-like"/>
    <property type="match status" value="1"/>
</dbReference>
<dbReference type="OrthoDB" id="244550at2"/>
<dbReference type="AlphaFoldDB" id="A0A517YUL8"/>
<gene>
    <name evidence="6" type="ORF">KS4_19780</name>
</gene>
<dbReference type="Gene3D" id="3.30.450.90">
    <property type="match status" value="1"/>
</dbReference>
<evidence type="ECO:0000256" key="2">
    <source>
        <dbReference type="ARBA" id="ARBA00022741"/>
    </source>
</evidence>
<dbReference type="SMART" id="SM00382">
    <property type="entry name" value="AAA"/>
    <property type="match status" value="1"/>
</dbReference>
<dbReference type="FunFam" id="3.40.50.300:FF:000398">
    <property type="entry name" value="Type IV pilus assembly ATPase PilB"/>
    <property type="match status" value="1"/>
</dbReference>
<feature type="compositionally biased region" description="Acidic residues" evidence="4">
    <location>
        <begin position="177"/>
        <end position="190"/>
    </location>
</feature>
<protein>
    <submittedName>
        <fullName evidence="6">Type II/IV secretion system protein</fullName>
    </submittedName>
</protein>
<feature type="region of interest" description="Disordered" evidence="4">
    <location>
        <begin position="171"/>
        <end position="190"/>
    </location>
</feature>
<dbReference type="Pfam" id="PF05157">
    <property type="entry name" value="MshEN"/>
    <property type="match status" value="1"/>
</dbReference>
<dbReference type="GO" id="GO:0016887">
    <property type="term" value="F:ATP hydrolysis activity"/>
    <property type="evidence" value="ECO:0007669"/>
    <property type="project" value="TreeGrafter"/>
</dbReference>
<evidence type="ECO:0000259" key="5">
    <source>
        <dbReference type="SMART" id="SM00382"/>
    </source>
</evidence>
<keyword evidence="2" id="KW-0547">Nucleotide-binding</keyword>
<dbReference type="CDD" id="cd01129">
    <property type="entry name" value="PulE-GspE-like"/>
    <property type="match status" value="1"/>
</dbReference>
<dbReference type="Gene3D" id="3.30.300.160">
    <property type="entry name" value="Type II secretion system, protein E, N-terminal domain"/>
    <property type="match status" value="1"/>
</dbReference>
<dbReference type="InterPro" id="IPR037257">
    <property type="entry name" value="T2SS_E_N_sf"/>
</dbReference>
<dbReference type="Proteomes" id="UP000317369">
    <property type="component" value="Chromosome"/>
</dbReference>
<evidence type="ECO:0000313" key="7">
    <source>
        <dbReference type="Proteomes" id="UP000317369"/>
    </source>
</evidence>